<dbReference type="AlphaFoldDB" id="A0AAN8YEA5"/>
<organism evidence="1 2">
    <name type="scientific">Solanum bulbocastanum</name>
    <name type="common">Wild potato</name>
    <dbReference type="NCBI Taxonomy" id="147425"/>
    <lineage>
        <taxon>Eukaryota</taxon>
        <taxon>Viridiplantae</taxon>
        <taxon>Streptophyta</taxon>
        <taxon>Embryophyta</taxon>
        <taxon>Tracheophyta</taxon>
        <taxon>Spermatophyta</taxon>
        <taxon>Magnoliopsida</taxon>
        <taxon>eudicotyledons</taxon>
        <taxon>Gunneridae</taxon>
        <taxon>Pentapetalae</taxon>
        <taxon>asterids</taxon>
        <taxon>lamiids</taxon>
        <taxon>Solanales</taxon>
        <taxon>Solanaceae</taxon>
        <taxon>Solanoideae</taxon>
        <taxon>Solaneae</taxon>
        <taxon>Solanum</taxon>
    </lineage>
</organism>
<sequence length="62" mass="7326">MTTMVFPIQDIEELEGEKSSINLLSVLPKVSGKHSSEKDKERNKSKKRKHIKRDQWEYILEI</sequence>
<protein>
    <submittedName>
        <fullName evidence="1">Uncharacterized protein</fullName>
    </submittedName>
</protein>
<keyword evidence="2" id="KW-1185">Reference proteome</keyword>
<accession>A0AAN8YEA5</accession>
<proteinExistence type="predicted"/>
<comment type="caution">
    <text evidence="1">The sequence shown here is derived from an EMBL/GenBank/DDBJ whole genome shotgun (WGS) entry which is preliminary data.</text>
</comment>
<evidence type="ECO:0000313" key="2">
    <source>
        <dbReference type="Proteomes" id="UP001371456"/>
    </source>
</evidence>
<dbReference type="EMBL" id="JBANQN010000006">
    <property type="protein sequence ID" value="KAK6786253.1"/>
    <property type="molecule type" value="Genomic_DNA"/>
</dbReference>
<name>A0AAN8YEA5_SOLBU</name>
<reference evidence="1 2" key="1">
    <citation type="submission" date="2024-02" db="EMBL/GenBank/DDBJ databases">
        <title>de novo genome assembly of Solanum bulbocastanum strain 11H21.</title>
        <authorList>
            <person name="Hosaka A.J."/>
        </authorList>
    </citation>
    <scope>NUCLEOTIDE SEQUENCE [LARGE SCALE GENOMIC DNA]</scope>
    <source>
        <tissue evidence="1">Young leaves</tissue>
    </source>
</reference>
<gene>
    <name evidence="1" type="ORF">RDI58_014778</name>
</gene>
<dbReference type="Proteomes" id="UP001371456">
    <property type="component" value="Unassembled WGS sequence"/>
</dbReference>
<evidence type="ECO:0000313" key="1">
    <source>
        <dbReference type="EMBL" id="KAK6786253.1"/>
    </source>
</evidence>